<organism evidence="2 3">
    <name type="scientific">Escallonia rubra</name>
    <dbReference type="NCBI Taxonomy" id="112253"/>
    <lineage>
        <taxon>Eukaryota</taxon>
        <taxon>Viridiplantae</taxon>
        <taxon>Streptophyta</taxon>
        <taxon>Embryophyta</taxon>
        <taxon>Tracheophyta</taxon>
        <taxon>Spermatophyta</taxon>
        <taxon>Magnoliopsida</taxon>
        <taxon>eudicotyledons</taxon>
        <taxon>Gunneridae</taxon>
        <taxon>Pentapetalae</taxon>
        <taxon>asterids</taxon>
        <taxon>campanulids</taxon>
        <taxon>Escalloniales</taxon>
        <taxon>Escalloniaceae</taxon>
        <taxon>Escallonia</taxon>
    </lineage>
</organism>
<sequence length="142" mass="15771">MHDAIVRTLTDVRHIPELRSNLISLGAVAETSASDIHFDTSKLWHMRLGHMSERDMYVPIKQGLLGSKKTRKLDFYEHCAFGKQCRVKFSQAKNLELEPPAPPSPWHRGFGSSIAVETKATIGVLSIDADDGKAGRDQIDSS</sequence>
<accession>A0AA88U3A1</accession>
<dbReference type="EMBL" id="JAVXUO010002717">
    <property type="protein sequence ID" value="KAK2970423.1"/>
    <property type="molecule type" value="Genomic_DNA"/>
</dbReference>
<dbReference type="Proteomes" id="UP001187471">
    <property type="component" value="Unassembled WGS sequence"/>
</dbReference>
<comment type="caution">
    <text evidence="2">The sequence shown here is derived from an EMBL/GenBank/DDBJ whole genome shotgun (WGS) entry which is preliminary data.</text>
</comment>
<dbReference type="Pfam" id="PF13976">
    <property type="entry name" value="gag_pre-integrs"/>
    <property type="match status" value="1"/>
</dbReference>
<name>A0AA88U3A1_9ASTE</name>
<keyword evidence="3" id="KW-1185">Reference proteome</keyword>
<protein>
    <recommendedName>
        <fullName evidence="1">GAG-pre-integrase domain-containing protein</fullName>
    </recommendedName>
</protein>
<evidence type="ECO:0000259" key="1">
    <source>
        <dbReference type="Pfam" id="PF13976"/>
    </source>
</evidence>
<proteinExistence type="predicted"/>
<evidence type="ECO:0000313" key="2">
    <source>
        <dbReference type="EMBL" id="KAK2970423.1"/>
    </source>
</evidence>
<feature type="domain" description="GAG-pre-integrase" evidence="1">
    <location>
        <begin position="36"/>
        <end position="84"/>
    </location>
</feature>
<reference evidence="2" key="1">
    <citation type="submission" date="2022-12" db="EMBL/GenBank/DDBJ databases">
        <title>Draft genome assemblies for two species of Escallonia (Escalloniales).</title>
        <authorList>
            <person name="Chanderbali A."/>
            <person name="Dervinis C."/>
            <person name="Anghel I."/>
            <person name="Soltis D."/>
            <person name="Soltis P."/>
            <person name="Zapata F."/>
        </authorList>
    </citation>
    <scope>NUCLEOTIDE SEQUENCE</scope>
    <source>
        <strain evidence="2">UCBG92.1500</strain>
        <tissue evidence="2">Leaf</tissue>
    </source>
</reference>
<evidence type="ECO:0000313" key="3">
    <source>
        <dbReference type="Proteomes" id="UP001187471"/>
    </source>
</evidence>
<gene>
    <name evidence="2" type="ORF">RJ640_016277</name>
</gene>
<dbReference type="AlphaFoldDB" id="A0AA88U3A1"/>
<dbReference type="InterPro" id="IPR025724">
    <property type="entry name" value="GAG-pre-integrase_dom"/>
</dbReference>